<keyword evidence="4" id="KW-1185">Reference proteome</keyword>
<comment type="caution">
    <text evidence="3">The sequence shown here is derived from an EMBL/GenBank/DDBJ whole genome shotgun (WGS) entry which is preliminary data.</text>
</comment>
<dbReference type="InterPro" id="IPR001036">
    <property type="entry name" value="Acrflvin-R"/>
</dbReference>
<dbReference type="EMBL" id="JAESVN010000001">
    <property type="protein sequence ID" value="MBL4916179.1"/>
    <property type="molecule type" value="Genomic_DNA"/>
</dbReference>
<feature type="transmembrane region" description="Helical" evidence="2">
    <location>
        <begin position="487"/>
        <end position="506"/>
    </location>
</feature>
<proteinExistence type="predicted"/>
<dbReference type="InterPro" id="IPR027463">
    <property type="entry name" value="AcrB_DN_DC_subdom"/>
</dbReference>
<evidence type="ECO:0000256" key="1">
    <source>
        <dbReference type="SAM" id="MobiDB-lite"/>
    </source>
</evidence>
<accession>A0A8K0V5J4</accession>
<feature type="transmembrane region" description="Helical" evidence="2">
    <location>
        <begin position="900"/>
        <end position="919"/>
    </location>
</feature>
<feature type="transmembrane region" description="Helical" evidence="2">
    <location>
        <begin position="383"/>
        <end position="403"/>
    </location>
</feature>
<name>A0A8K0V5J4_9RHOB</name>
<dbReference type="AlphaFoldDB" id="A0A8K0V5J4"/>
<protein>
    <submittedName>
        <fullName evidence="3">Efflux RND transporter permease subunit</fullName>
    </submittedName>
</protein>
<reference evidence="3" key="1">
    <citation type="submission" date="2021-01" db="EMBL/GenBank/DDBJ databases">
        <title>Tabrizicola alba sp. nov. a motile alkaliphilic bacterium isolated from a soda lake.</title>
        <authorList>
            <person name="Szuroczki S."/>
            <person name="Abbaszade G."/>
            <person name="Schumann P."/>
            <person name="Toth E."/>
        </authorList>
    </citation>
    <scope>NUCLEOTIDE SEQUENCE</scope>
    <source>
        <strain evidence="3">DMG-N-6</strain>
    </source>
</reference>
<feature type="transmembrane region" description="Helical" evidence="2">
    <location>
        <begin position="952"/>
        <end position="976"/>
    </location>
</feature>
<feature type="transmembrane region" description="Helical" evidence="2">
    <location>
        <begin position="459"/>
        <end position="481"/>
    </location>
</feature>
<dbReference type="SUPFAM" id="SSF82693">
    <property type="entry name" value="Multidrug efflux transporter AcrB pore domain, PN1, PN2, PC1 and PC2 subdomains"/>
    <property type="match status" value="1"/>
</dbReference>
<dbReference type="SUPFAM" id="SSF82714">
    <property type="entry name" value="Multidrug efflux transporter AcrB TolC docking domain, DN and DC subdomains"/>
    <property type="match status" value="2"/>
</dbReference>
<organism evidence="3 4">
    <name type="scientific">Szabonella alba</name>
    <dbReference type="NCBI Taxonomy" id="2804194"/>
    <lineage>
        <taxon>Bacteria</taxon>
        <taxon>Pseudomonadati</taxon>
        <taxon>Pseudomonadota</taxon>
        <taxon>Alphaproteobacteria</taxon>
        <taxon>Rhodobacterales</taxon>
        <taxon>Paracoccaceae</taxon>
        <taxon>Szabonella</taxon>
    </lineage>
</organism>
<dbReference type="GO" id="GO:0042910">
    <property type="term" value="F:xenobiotic transmembrane transporter activity"/>
    <property type="evidence" value="ECO:0007669"/>
    <property type="project" value="TreeGrafter"/>
</dbReference>
<feature type="transmembrane region" description="Helical" evidence="2">
    <location>
        <begin position="1081"/>
        <end position="1106"/>
    </location>
</feature>
<keyword evidence="2" id="KW-0472">Membrane</keyword>
<dbReference type="Gene3D" id="1.20.1640.10">
    <property type="entry name" value="Multidrug efflux transporter AcrB transmembrane domain"/>
    <property type="match status" value="2"/>
</dbReference>
<feature type="transmembrane region" description="Helical" evidence="2">
    <location>
        <begin position="1126"/>
        <end position="1149"/>
    </location>
</feature>
<keyword evidence="2" id="KW-0812">Transmembrane</keyword>
<dbReference type="Gene3D" id="3.30.70.1430">
    <property type="entry name" value="Multidrug efflux transporter AcrB pore domain"/>
    <property type="match status" value="2"/>
</dbReference>
<dbReference type="PRINTS" id="PR00702">
    <property type="entry name" value="ACRIFLAVINRP"/>
</dbReference>
<feature type="transmembrane region" description="Helical" evidence="2">
    <location>
        <begin position="926"/>
        <end position="946"/>
    </location>
</feature>
<dbReference type="SUPFAM" id="SSF82866">
    <property type="entry name" value="Multidrug efflux transporter AcrB transmembrane domain"/>
    <property type="match status" value="2"/>
</dbReference>
<feature type="transmembrane region" description="Helical" evidence="2">
    <location>
        <begin position="1028"/>
        <end position="1053"/>
    </location>
</feature>
<feature type="transmembrane region" description="Helical" evidence="2">
    <location>
        <begin position="997"/>
        <end position="1016"/>
    </location>
</feature>
<feature type="transmembrane region" description="Helical" evidence="2">
    <location>
        <begin position="355"/>
        <end position="376"/>
    </location>
</feature>
<dbReference type="Gene3D" id="3.30.70.1320">
    <property type="entry name" value="Multidrug efflux transporter AcrB pore domain like"/>
    <property type="match status" value="1"/>
</dbReference>
<feature type="compositionally biased region" description="Polar residues" evidence="1">
    <location>
        <begin position="9"/>
        <end position="23"/>
    </location>
</feature>
<dbReference type="Pfam" id="PF00873">
    <property type="entry name" value="ACR_tran"/>
    <property type="match status" value="1"/>
</dbReference>
<evidence type="ECO:0000256" key="2">
    <source>
        <dbReference type="SAM" id="Phobius"/>
    </source>
</evidence>
<dbReference type="Gene3D" id="3.30.70.1440">
    <property type="entry name" value="Multidrug efflux transporter AcrB pore domain"/>
    <property type="match status" value="1"/>
</dbReference>
<gene>
    <name evidence="3" type="ORF">JL811_03005</name>
</gene>
<feature type="transmembrane region" description="Helical" evidence="2">
    <location>
        <begin position="44"/>
        <end position="63"/>
    </location>
</feature>
<sequence length="1151" mass="122790">MHDHPNGPPSASNQPSSDRSSSEGPGEDRPEGGILSYFTRHRTLANLLLVLMIVAGLAASTRIRAQFFPDVVISEISVSVAWSGAGAEDVDRGIVQVLEPALLTVDGVTDATSRASEGSARLSLSFEPGHDLMQAAEDVQAAVDSVNNLPAEAEDPVVRRSAWRDQVTDVVISGPVSLDQLGRFADEFVTRLFAEGITRTTIRGLADPQILVEIPSVALIRHDVTLSEVAQAISSAVQTSPAGDVGAGTARVRTGTEARSPEAIAALVLRQGVEGERLTVGDLADVRAEAADRGQATFVGPFPAMTVRVDRNDTGDAIRMQADVERVVAEMLPSLPPEMQIELVRARAEQISGRLALLLDNALMGLGLVVVLLFLFLNARTAFWVAAGIPVALLAAIGVMYAFGLTLNMISLFALIITLGIIVDDAIVVGEHADFRARHLKEPPMVAAERAARRMSMPVIASTLTTVIAFAGLTVVGGRFGEMIADIPFTVIAVLLASLVECFLILPNHMGHALAASAREAWYDWPSRQVNRGLGWFTRHIMAPFTRAVLAGRYVVLALAVLLLSLQAASFLRGDLQFRFFSGPEQASVNGNFAMLPGATREDSLAMMREMQRATETVAARLETEHGSNPVLFALAEIGGGAGRGLASAENKDADLLGGISIDLVDPDFRPYSSAVFVSALQEEVRPHPLLEELSFRGGRFGPGGDALSVDLAGGDAETLKAAAEAMKTALAAYPEVSALEDSLAYDKEELILNLTPQGHALGLSMEDLGRTLRDRLNGIEAATFAEGPRSATIRVELPETELTADFLESTLIRVAARTYVPLADVVTVESRSGFSTIRRENGLRIVSVTGDVSEDDPARAAEVQRALVEEILPRIEADYGVTTRERGLAEQQRDFLGDAQLGLILCLLGIYLVLAWVFASWSRPFVVMSVIPFGLTGALWGHLWWDVPLSLFSVVGLIGMTGIIINDSIVLITTIDEYSARRGLYPAIVAAVRDRLRPVLLTTLTTVLGLAPLLYERSSQAEFLKPTVITLVYGLGFGMVLVLVLVPAVLAIQMDIGKRLRALRRAARIQRPEARPARHLLAGAALGMVLLFAVTLGAAVVTGALPGFWSALMPGITALPAPAAGFGLFLLGAAGLALASWATARLAFRG</sequence>
<dbReference type="GO" id="GO:0005886">
    <property type="term" value="C:plasma membrane"/>
    <property type="evidence" value="ECO:0007669"/>
    <property type="project" value="TreeGrafter"/>
</dbReference>
<feature type="region of interest" description="Disordered" evidence="1">
    <location>
        <begin position="1"/>
        <end position="33"/>
    </location>
</feature>
<feature type="transmembrane region" description="Helical" evidence="2">
    <location>
        <begin position="554"/>
        <end position="572"/>
    </location>
</feature>
<feature type="transmembrane region" description="Helical" evidence="2">
    <location>
        <begin position="409"/>
        <end position="429"/>
    </location>
</feature>
<dbReference type="Proteomes" id="UP000648908">
    <property type="component" value="Unassembled WGS sequence"/>
</dbReference>
<dbReference type="PANTHER" id="PTHR32063:SF33">
    <property type="entry name" value="RND SUPERFAMILY EFFLUX PUMP PERMEASE COMPONENT"/>
    <property type="match status" value="1"/>
</dbReference>
<dbReference type="PANTHER" id="PTHR32063">
    <property type="match status" value="1"/>
</dbReference>
<evidence type="ECO:0000313" key="3">
    <source>
        <dbReference type="EMBL" id="MBL4916179.1"/>
    </source>
</evidence>
<keyword evidence="2" id="KW-1133">Transmembrane helix</keyword>
<evidence type="ECO:0000313" key="4">
    <source>
        <dbReference type="Proteomes" id="UP000648908"/>
    </source>
</evidence>
<dbReference type="Gene3D" id="3.30.2090.10">
    <property type="entry name" value="Multidrug efflux transporter AcrB TolC docking domain, DN and DC subdomains"/>
    <property type="match status" value="2"/>
</dbReference>